<reference evidence="6 7" key="1">
    <citation type="submission" date="2023-08" db="EMBL/GenBank/DDBJ databases">
        <title>Pleionea litopenaei sp. nov., isolated from stomach of juvenile Litopenaeus vannamei.</title>
        <authorList>
            <person name="Rho A.M."/>
            <person name="Hwang C.Y."/>
        </authorList>
    </citation>
    <scope>NUCLEOTIDE SEQUENCE [LARGE SCALE GENOMIC DNA]</scope>
    <source>
        <strain evidence="6 7">HL-JVS1</strain>
    </source>
</reference>
<dbReference type="SUPFAM" id="SSF53613">
    <property type="entry name" value="Ribokinase-like"/>
    <property type="match status" value="1"/>
</dbReference>
<dbReference type="GO" id="GO:0016301">
    <property type="term" value="F:kinase activity"/>
    <property type="evidence" value="ECO:0007669"/>
    <property type="project" value="UniProtKB-KW"/>
</dbReference>
<evidence type="ECO:0000313" key="7">
    <source>
        <dbReference type="Proteomes" id="UP001239782"/>
    </source>
</evidence>
<protein>
    <submittedName>
        <fullName evidence="6">Adenosine kinase</fullName>
    </submittedName>
</protein>
<evidence type="ECO:0000313" key="6">
    <source>
        <dbReference type="EMBL" id="WMS88065.1"/>
    </source>
</evidence>
<evidence type="ECO:0000256" key="2">
    <source>
        <dbReference type="ARBA" id="ARBA00022679"/>
    </source>
</evidence>
<keyword evidence="3 4" id="KW-0418">Kinase</keyword>
<proteinExistence type="inferred from homology"/>
<dbReference type="RefSeq" id="WP_309203259.1">
    <property type="nucleotide sequence ID" value="NZ_CP133548.1"/>
</dbReference>
<organism evidence="6 7">
    <name type="scientific">Pleionea litopenaei</name>
    <dbReference type="NCBI Taxonomy" id="3070815"/>
    <lineage>
        <taxon>Bacteria</taxon>
        <taxon>Pseudomonadati</taxon>
        <taxon>Pseudomonadota</taxon>
        <taxon>Gammaproteobacteria</taxon>
        <taxon>Oceanospirillales</taxon>
        <taxon>Pleioneaceae</taxon>
        <taxon>Pleionea</taxon>
    </lineage>
</organism>
<dbReference type="EMBL" id="CP133548">
    <property type="protein sequence ID" value="WMS88065.1"/>
    <property type="molecule type" value="Genomic_DNA"/>
</dbReference>
<dbReference type="Gene3D" id="3.30.1110.10">
    <property type="match status" value="1"/>
</dbReference>
<dbReference type="InterPro" id="IPR029056">
    <property type="entry name" value="Ribokinase-like"/>
</dbReference>
<dbReference type="PROSITE" id="PS00584">
    <property type="entry name" value="PFKB_KINASES_2"/>
    <property type="match status" value="1"/>
</dbReference>
<dbReference type="InterPro" id="IPR052700">
    <property type="entry name" value="Carb_kinase_PfkB-like"/>
</dbReference>
<feature type="domain" description="Carbohydrate kinase PfkB" evidence="5">
    <location>
        <begin position="57"/>
        <end position="317"/>
    </location>
</feature>
<accession>A0AA51RUZ5</accession>
<keyword evidence="7" id="KW-1185">Reference proteome</keyword>
<dbReference type="PANTHER" id="PTHR43320">
    <property type="entry name" value="SUGAR KINASE"/>
    <property type="match status" value="1"/>
</dbReference>
<dbReference type="InterPro" id="IPR002139">
    <property type="entry name" value="Ribo/fructo_kinase"/>
</dbReference>
<dbReference type="Proteomes" id="UP001239782">
    <property type="component" value="Chromosome"/>
</dbReference>
<evidence type="ECO:0000256" key="3">
    <source>
        <dbReference type="ARBA" id="ARBA00022777"/>
    </source>
</evidence>
<dbReference type="CDD" id="cd01168">
    <property type="entry name" value="adenosine_kinase"/>
    <property type="match status" value="1"/>
</dbReference>
<dbReference type="PANTHER" id="PTHR43320:SF3">
    <property type="entry name" value="CARBOHYDRATE KINASE PFKB DOMAIN-CONTAINING PROTEIN"/>
    <property type="match status" value="1"/>
</dbReference>
<evidence type="ECO:0000259" key="5">
    <source>
        <dbReference type="Pfam" id="PF00294"/>
    </source>
</evidence>
<dbReference type="KEGG" id="plei:Q9312_03900"/>
<name>A0AA51RUZ5_9GAMM</name>
<dbReference type="AlphaFoldDB" id="A0AA51RUZ5"/>
<gene>
    <name evidence="6" type="ORF">Q9312_03900</name>
</gene>
<dbReference type="Gene3D" id="3.40.1190.20">
    <property type="match status" value="1"/>
</dbReference>
<keyword evidence="2 4" id="KW-0808">Transferase</keyword>
<evidence type="ECO:0000256" key="1">
    <source>
        <dbReference type="ARBA" id="ARBA00010688"/>
    </source>
</evidence>
<sequence>MKKYHIYGIGNALVDIEIEVNPDELAKLDIEKGVMTLVDQERQEFLLGALPGTHHNRACGGSAANTVIGAAKLGASCFYSCKIADDELGQFYAEDLQREGVKSNLIEQSLEQGDTGRCIVMVTPDADRTMNTYLGITGDISYSQVDESALEQSEWLYIEGYLVSTDLAREAAIKTRQVAESKGVKTALSLSDPNMVKFFKDGLVEMIGAKVNLLFSNLDEALMFTGCETLEQAVEGLKQKADQFVITLGAKGALLWDGESTISIDAYPVEAVDTNGAGDLFAGAFLYGITHGYTFEKAAKLASFASARLVKEFGPRLSPDGQTLVKQFLNEL</sequence>
<dbReference type="InterPro" id="IPR002173">
    <property type="entry name" value="Carboh/pur_kinase_PfkB_CS"/>
</dbReference>
<dbReference type="InterPro" id="IPR011611">
    <property type="entry name" value="PfkB_dom"/>
</dbReference>
<dbReference type="PRINTS" id="PR00990">
    <property type="entry name" value="RIBOKINASE"/>
</dbReference>
<dbReference type="Pfam" id="PF00294">
    <property type="entry name" value="PfkB"/>
    <property type="match status" value="1"/>
</dbReference>
<evidence type="ECO:0000256" key="4">
    <source>
        <dbReference type="RuleBase" id="RU003704"/>
    </source>
</evidence>
<comment type="similarity">
    <text evidence="1 4">Belongs to the carbohydrate kinase PfkB family.</text>
</comment>